<gene>
    <name evidence="1" type="ORF">NUW58_g3729</name>
</gene>
<accession>A0ACC1PB45</accession>
<evidence type="ECO:0000313" key="1">
    <source>
        <dbReference type="EMBL" id="KAJ2988920.1"/>
    </source>
</evidence>
<organism evidence="1 2">
    <name type="scientific">Xylaria curta</name>
    <dbReference type="NCBI Taxonomy" id="42375"/>
    <lineage>
        <taxon>Eukaryota</taxon>
        <taxon>Fungi</taxon>
        <taxon>Dikarya</taxon>
        <taxon>Ascomycota</taxon>
        <taxon>Pezizomycotina</taxon>
        <taxon>Sordariomycetes</taxon>
        <taxon>Xylariomycetidae</taxon>
        <taxon>Xylariales</taxon>
        <taxon>Xylariaceae</taxon>
        <taxon>Xylaria</taxon>
    </lineage>
</organism>
<sequence>MRFSTFLTAVASLAVGINAYWLENVQHQGVAPFAGNGYKVFRNVKDYGARGDGSTDDTAAIAAAMNDGNNRCLQGCASTTTTPAVVYFPSGTYIISKSIIPPYHTQLIGDPVNRPVLKATPNFAGFGLIDGNPYFTENLNWISTNVFYRQMRNFVIDTTAIAPGTAATGIHWPTSQATSLINIQFNMPTDPSTVHVGLFCESGSGGFMSDLTFNGGAAGASLGNQQYTMRNLVFNNCKTGIIQLWNWGWTYINVQFNNCGTGIDISAPGADETLAVGSAIIMDSVFKDTGVAVKTGYTTSTRPATAGSLILENVQLSDVPTAVEGVSGKLLEGGSKMIAGWGQGHQYGSSGDRQFSGNITPNKRPQSLLGPNGFYSRSKPQYEQLTASDFVSARASGAKGDGNTDDTAALQSAINSATNGKVLFLDYGLYKVTGTLKIPAGAKIIGEGYPVIMASGAFFGDINNPKPLLQVGANSGDAGQVELTDFVVGNKGPAPGAKLIEWNLASDVSKPSGMWEVHVRVGGFRGSEMLVEQCLKKTGSAAIDPKCIGANMMMHVTPKATGLYMENTWLWVADHDIEDSTNTQITLFSGRGLYIESTVGNFWLYGTAAEHNHLYNYQFANTKNIFVSMFQTETPYYMPLPDAIKPFPVVASLNDPDFSKTCNGVAGNCAEAWGLRVINSSDFFVYGAGIYSFFNNYDTSCSTVEAGENCQSRIVSLENARNINIYGLNTIGSLSMLEKDGASVASWRDNVNNVDFSLFKVEAPKEYKDVEKAISSLRKSDAETGDLHKTARRLGALFQGVSLSAPNLLRAYGTRVSEICSLKHIDHQANNHGIFGGWSGLDAASIWAAATSGEHVIAVHLAVALWTELVQKRKEWLKLEIENSMDQIGNEAKITARLQDISRDDLGAWDNSARAWVRTANEAKRKQRQRAMLRVDKTGISVNQLTDPYDSVMRAWKDAMEGIDKLVQGIPQRVDNGAIPLGIGAWHLYPNLNVPSEGPDPVLQNDPLIPSTAILTIDYEARAETESGIRWSLPLSYLRYYGPPLENVQRIAIDSSRINMNQFGFVLLGCAIAQWYEFLKPIPKALLRATEDFETADSDEREIALKLISRGRRYRGFICDDGDHPPPFFGLCEMKPLFSVLNGAEPRIAYLREVARHWDLSNQNCVIQYRHIEQEVEVVEYCSIKPFSEELGRTAASEGYLRRIVRKHLAGRFVRWLTVYTKDVVCRCKGPCLRPDDVQPPEKNTSFGKEMFKKKEVACPCWESGGCGLACHDWNKTKFSECGSLHSGLLLRRQGEINKMGEICAIAHKLASNRDPDNGKVEFGTETDLQNALVEFAHEKGIRDKAVAKNKKPVDIPGCFLSLQFTAGCQGDEASAAILAQGHTTTSGIDPRRGRPGGDLRQIGEFLPAKVMDVVLNTDHFDFTKLTEWFATDLRANYRNYVQPLRASTAAMEIYSRLGPDATIKTSITDKISLKDARWIPGQEGGNASPLRVKLSKSEAFACIAMFESGGLNIDPVGLKEVFAMTSGDSIFVSSSVICDPFTQPLENEIQRVPGNIGESGLSFLIPPQNPLVKSKRETDWSVINHFPFKGELEPNFEKTSIHLLKTGFTSEVRGMHDKGYFIDREATLREIAAQVFHGEEWIGDLNILSALEDSKLSRVACQKQHGPLLYSHVFGEDEIVNADCWDEVLAEALDSDYVIVRASSEQGSSGKSNQWLARLAISAISVQLGNHTVIVSPDICWLCVKEHLQSLGENKIVLIG</sequence>
<name>A0ACC1PB45_9PEZI</name>
<protein>
    <submittedName>
        <fullName evidence="1">Uncharacterized protein</fullName>
    </submittedName>
</protein>
<proteinExistence type="predicted"/>
<dbReference type="EMBL" id="JAPDGR010000590">
    <property type="protein sequence ID" value="KAJ2988920.1"/>
    <property type="molecule type" value="Genomic_DNA"/>
</dbReference>
<dbReference type="Proteomes" id="UP001143856">
    <property type="component" value="Unassembled WGS sequence"/>
</dbReference>
<evidence type="ECO:0000313" key="2">
    <source>
        <dbReference type="Proteomes" id="UP001143856"/>
    </source>
</evidence>
<comment type="caution">
    <text evidence="1">The sequence shown here is derived from an EMBL/GenBank/DDBJ whole genome shotgun (WGS) entry which is preliminary data.</text>
</comment>
<reference evidence="1" key="1">
    <citation type="submission" date="2022-10" db="EMBL/GenBank/DDBJ databases">
        <title>Genome Sequence of Xylaria curta.</title>
        <authorList>
            <person name="Buettner E."/>
        </authorList>
    </citation>
    <scope>NUCLEOTIDE SEQUENCE</scope>
    <source>
        <strain evidence="1">Babe10</strain>
    </source>
</reference>
<keyword evidence="2" id="KW-1185">Reference proteome</keyword>